<dbReference type="Proteomes" id="UP000432089">
    <property type="component" value="Unassembled WGS sequence"/>
</dbReference>
<protein>
    <submittedName>
        <fullName evidence="3">Oxidoreductase</fullName>
    </submittedName>
</protein>
<dbReference type="InterPro" id="IPR006311">
    <property type="entry name" value="TAT_signal"/>
</dbReference>
<sequence length="176" mass="18815">MPDHNRVSAVLYRRSVLKAFGAMPLAWLAGVSMTSAAAPILTLRGSFAKAGPGGFAACDLASLDALPQTAFETTTPWHKGAVRFSGVSLQDYLGAFGAAPTKIRLVALNDYVVDADVAELLAGDALLATRQDGEPMPVSDKGPVFLVFPFDSRSELQHQTYYSRAVWQLTEIDIVA</sequence>
<organism evidence="3 4">
    <name type="scientific">Plantimonas leprariae</name>
    <dbReference type="NCBI Taxonomy" id="2615207"/>
    <lineage>
        <taxon>Bacteria</taxon>
        <taxon>Pseudomonadati</taxon>
        <taxon>Pseudomonadota</taxon>
        <taxon>Alphaproteobacteria</taxon>
        <taxon>Hyphomicrobiales</taxon>
        <taxon>Aurantimonadaceae</taxon>
        <taxon>Plantimonas</taxon>
    </lineage>
</organism>
<dbReference type="InterPro" id="IPR036374">
    <property type="entry name" value="OxRdtase_Mopterin-bd_sf"/>
</dbReference>
<evidence type="ECO:0000313" key="4">
    <source>
        <dbReference type="Proteomes" id="UP000432089"/>
    </source>
</evidence>
<dbReference type="Gene3D" id="3.90.420.10">
    <property type="entry name" value="Oxidoreductase, molybdopterin-binding domain"/>
    <property type="match status" value="1"/>
</dbReference>
<accession>A0A7V7PPE6</accession>
<keyword evidence="1" id="KW-0812">Transmembrane</keyword>
<keyword evidence="1" id="KW-0472">Membrane</keyword>
<feature type="domain" description="Oxidoreductase molybdopterin-binding" evidence="2">
    <location>
        <begin position="74"/>
        <end position="149"/>
    </location>
</feature>
<dbReference type="Pfam" id="PF00174">
    <property type="entry name" value="Oxidored_molyb"/>
    <property type="match status" value="1"/>
</dbReference>
<dbReference type="SUPFAM" id="SSF56524">
    <property type="entry name" value="Oxidoreductase molybdopterin-binding domain"/>
    <property type="match status" value="1"/>
</dbReference>
<comment type="caution">
    <text evidence="3">The sequence shown here is derived from an EMBL/GenBank/DDBJ whole genome shotgun (WGS) entry which is preliminary data.</text>
</comment>
<keyword evidence="1" id="KW-1133">Transmembrane helix</keyword>
<name>A0A7V7PPE6_9HYPH</name>
<evidence type="ECO:0000313" key="3">
    <source>
        <dbReference type="EMBL" id="KAB0679787.1"/>
    </source>
</evidence>
<dbReference type="InterPro" id="IPR000572">
    <property type="entry name" value="OxRdtase_Mopterin-bd_dom"/>
</dbReference>
<evidence type="ECO:0000256" key="1">
    <source>
        <dbReference type="SAM" id="Phobius"/>
    </source>
</evidence>
<dbReference type="RefSeq" id="WP_150969908.1">
    <property type="nucleotide sequence ID" value="NZ_VZDO01000008.1"/>
</dbReference>
<feature type="transmembrane region" description="Helical" evidence="1">
    <location>
        <begin position="20"/>
        <end position="41"/>
    </location>
</feature>
<proteinExistence type="predicted"/>
<dbReference type="PROSITE" id="PS51318">
    <property type="entry name" value="TAT"/>
    <property type="match status" value="1"/>
</dbReference>
<reference evidence="3 4" key="1">
    <citation type="submission" date="2019-09" db="EMBL/GenBank/DDBJ databases">
        <title>YIM 132180 draft genome.</title>
        <authorList>
            <person name="Zhang K."/>
        </authorList>
    </citation>
    <scope>NUCLEOTIDE SEQUENCE [LARGE SCALE GENOMIC DNA]</scope>
    <source>
        <strain evidence="3 4">YIM 132180</strain>
    </source>
</reference>
<gene>
    <name evidence="3" type="ORF">F6X38_11190</name>
</gene>
<keyword evidence="4" id="KW-1185">Reference proteome</keyword>
<evidence type="ECO:0000259" key="2">
    <source>
        <dbReference type="Pfam" id="PF00174"/>
    </source>
</evidence>
<dbReference type="EMBL" id="VZDO01000008">
    <property type="protein sequence ID" value="KAB0679787.1"/>
    <property type="molecule type" value="Genomic_DNA"/>
</dbReference>
<dbReference type="AlphaFoldDB" id="A0A7V7PPE6"/>